<comment type="similarity">
    <text evidence="1 2">Belongs to the Cu-Zn superoxide dismutase family.</text>
</comment>
<dbReference type="InterPro" id="IPR001424">
    <property type="entry name" value="SOD_Cu_Zn_dom"/>
</dbReference>
<evidence type="ECO:0000313" key="5">
    <source>
        <dbReference type="EMBL" id="MXP48061.1"/>
    </source>
</evidence>
<dbReference type="Proteomes" id="UP000471435">
    <property type="component" value="Unassembled WGS sequence"/>
</dbReference>
<feature type="signal peptide" evidence="3">
    <location>
        <begin position="1"/>
        <end position="25"/>
    </location>
</feature>
<keyword evidence="2" id="KW-0560">Oxidoreductase</keyword>
<dbReference type="InterPro" id="IPR018152">
    <property type="entry name" value="SOD_Cu/Zn_BS"/>
</dbReference>
<dbReference type="OrthoDB" id="5431326at2"/>
<dbReference type="GO" id="GO:0004784">
    <property type="term" value="F:superoxide dismutase activity"/>
    <property type="evidence" value="ECO:0007669"/>
    <property type="project" value="UniProtKB-EC"/>
</dbReference>
<evidence type="ECO:0000256" key="2">
    <source>
        <dbReference type="RuleBase" id="RU000393"/>
    </source>
</evidence>
<feature type="domain" description="Superoxide dismutase copper/zinc binding" evidence="4">
    <location>
        <begin position="53"/>
        <end position="182"/>
    </location>
</feature>
<accession>A0A6I4V3X5</accession>
<comment type="function">
    <text evidence="2">Destroys radicals which are normally produced within the cells and which are toxic to biological systems.</text>
</comment>
<evidence type="ECO:0000256" key="3">
    <source>
        <dbReference type="SAM" id="SignalP"/>
    </source>
</evidence>
<keyword evidence="2" id="KW-0479">Metal-binding</keyword>
<dbReference type="RefSeq" id="WP_160731283.1">
    <property type="nucleotide sequence ID" value="NZ_WTYP01000002.1"/>
</dbReference>
<comment type="caution">
    <text evidence="5">The sequence shown here is derived from an EMBL/GenBank/DDBJ whole genome shotgun (WGS) entry which is preliminary data.</text>
</comment>
<keyword evidence="3" id="KW-0732">Signal</keyword>
<dbReference type="EC" id="1.15.1.1" evidence="2"/>
<dbReference type="EMBL" id="WTYP01000002">
    <property type="protein sequence ID" value="MXP48061.1"/>
    <property type="molecule type" value="Genomic_DNA"/>
</dbReference>
<dbReference type="Gene3D" id="2.60.40.200">
    <property type="entry name" value="Superoxide dismutase, copper/zinc binding domain"/>
    <property type="match status" value="1"/>
</dbReference>
<dbReference type="PROSITE" id="PS00332">
    <property type="entry name" value="SOD_CU_ZN_2"/>
    <property type="match status" value="1"/>
</dbReference>
<reference evidence="5 6" key="1">
    <citation type="submission" date="2019-12" db="EMBL/GenBank/DDBJ databases">
        <title>Genomic-based taxomic classification of the family Erythrobacteraceae.</title>
        <authorList>
            <person name="Xu L."/>
        </authorList>
    </citation>
    <scope>NUCLEOTIDE SEQUENCE [LARGE SCALE GENOMIC DNA]</scope>
    <source>
        <strain evidence="5 6">SW-109</strain>
    </source>
</reference>
<dbReference type="Pfam" id="PF00080">
    <property type="entry name" value="Sod_Cu"/>
    <property type="match status" value="1"/>
</dbReference>
<organism evidence="5 6">
    <name type="scientific">Pontixanthobacter luteolus</name>
    <dbReference type="NCBI Taxonomy" id="295089"/>
    <lineage>
        <taxon>Bacteria</taxon>
        <taxon>Pseudomonadati</taxon>
        <taxon>Pseudomonadota</taxon>
        <taxon>Alphaproteobacteria</taxon>
        <taxon>Sphingomonadales</taxon>
        <taxon>Erythrobacteraceae</taxon>
        <taxon>Pontixanthobacter</taxon>
    </lineage>
</organism>
<dbReference type="InterPro" id="IPR024134">
    <property type="entry name" value="SOD_Cu/Zn_/chaperone"/>
</dbReference>
<keyword evidence="2" id="KW-0862">Zinc</keyword>
<evidence type="ECO:0000256" key="1">
    <source>
        <dbReference type="ARBA" id="ARBA00010457"/>
    </source>
</evidence>
<keyword evidence="6" id="KW-1185">Reference proteome</keyword>
<dbReference type="InterPro" id="IPR036423">
    <property type="entry name" value="SOD-like_Cu/Zn_dom_sf"/>
</dbReference>
<dbReference type="PROSITE" id="PS51257">
    <property type="entry name" value="PROKAR_LIPOPROTEIN"/>
    <property type="match status" value="1"/>
</dbReference>
<dbReference type="CDD" id="cd00305">
    <property type="entry name" value="Cu-Zn_Superoxide_Dismutase"/>
    <property type="match status" value="1"/>
</dbReference>
<comment type="catalytic activity">
    <reaction evidence="2">
        <text>2 superoxide + 2 H(+) = H2O2 + O2</text>
        <dbReference type="Rhea" id="RHEA:20696"/>
        <dbReference type="ChEBI" id="CHEBI:15378"/>
        <dbReference type="ChEBI" id="CHEBI:15379"/>
        <dbReference type="ChEBI" id="CHEBI:16240"/>
        <dbReference type="ChEBI" id="CHEBI:18421"/>
        <dbReference type="EC" id="1.15.1.1"/>
    </reaction>
</comment>
<sequence length="185" mass="18174">MHFLKLPAALTATLAITGCSGPADSASDSDTPANQPQLIGTGILQLADGASAGTIELLRSGNAITAQITANGLSEGKHGFHLHTTGACDAPDFKSAGGHLNPGGATHGKLSEGGSHLGDLPNLEVAADGTATATIALEGEADQIVPSIFDADGTATVIHAGPDDYRSDPAGDAGARVACAVISAS</sequence>
<dbReference type="AlphaFoldDB" id="A0A6I4V3X5"/>
<dbReference type="PANTHER" id="PTHR10003">
    <property type="entry name" value="SUPEROXIDE DISMUTASE CU-ZN -RELATED"/>
    <property type="match status" value="1"/>
</dbReference>
<evidence type="ECO:0000313" key="6">
    <source>
        <dbReference type="Proteomes" id="UP000471435"/>
    </source>
</evidence>
<protein>
    <recommendedName>
        <fullName evidence="2">Superoxide dismutase [Cu-Zn]</fullName>
        <ecNumber evidence="2">1.15.1.1</ecNumber>
    </recommendedName>
</protein>
<name>A0A6I4V3X5_9SPHN</name>
<evidence type="ECO:0000259" key="4">
    <source>
        <dbReference type="Pfam" id="PF00080"/>
    </source>
</evidence>
<keyword evidence="2" id="KW-0186">Copper</keyword>
<feature type="chain" id="PRO_5026016909" description="Superoxide dismutase [Cu-Zn]" evidence="3">
    <location>
        <begin position="26"/>
        <end position="185"/>
    </location>
</feature>
<dbReference type="SUPFAM" id="SSF49329">
    <property type="entry name" value="Cu,Zn superoxide dismutase-like"/>
    <property type="match status" value="1"/>
</dbReference>
<comment type="cofactor">
    <cofactor evidence="2">
        <name>Cu cation</name>
        <dbReference type="ChEBI" id="CHEBI:23378"/>
    </cofactor>
    <text evidence="2">Binds 1 copper ion per subunit.</text>
</comment>
<dbReference type="GO" id="GO:0005507">
    <property type="term" value="F:copper ion binding"/>
    <property type="evidence" value="ECO:0007669"/>
    <property type="project" value="InterPro"/>
</dbReference>
<proteinExistence type="inferred from homology"/>
<comment type="cofactor">
    <cofactor evidence="2">
        <name>Zn(2+)</name>
        <dbReference type="ChEBI" id="CHEBI:29105"/>
    </cofactor>
    <text evidence="2">Binds 1 zinc ion per subunit.</text>
</comment>
<gene>
    <name evidence="5" type="ORF">GRI43_11760</name>
</gene>